<dbReference type="Proteomes" id="UP001320119">
    <property type="component" value="Chromosome"/>
</dbReference>
<accession>A0AAN2BK03</accession>
<dbReference type="KEGG" id="marq:MARGE09_P1718"/>
<dbReference type="EMBL" id="AP023086">
    <property type="protein sequence ID" value="BCD97517.1"/>
    <property type="molecule type" value="Genomic_DNA"/>
</dbReference>
<dbReference type="AlphaFoldDB" id="A0AAN2BK03"/>
<sequence length="65" mass="7443">MSKRKKSTKKVKPTTVKVLKKYRNTVSQNPLLRKGGVHEKSHKALRTSAKRELRAKARDSLLRCA</sequence>
<keyword evidence="2" id="KW-1185">Reference proteome</keyword>
<evidence type="ECO:0000313" key="2">
    <source>
        <dbReference type="Proteomes" id="UP001320119"/>
    </source>
</evidence>
<gene>
    <name evidence="1" type="ORF">MARGE09_P1718</name>
</gene>
<name>A0AAN2BK03_9GAMM</name>
<reference evidence="1 2" key="1">
    <citation type="journal article" date="2022" name="IScience">
        <title>An ultrasensitive nanofiber-based assay for enzymatic hydrolysis and deep-sea microbial degradation of cellulose.</title>
        <authorList>
            <person name="Tsudome M."/>
            <person name="Tachioka M."/>
            <person name="Miyazaki M."/>
            <person name="Uchimura K."/>
            <person name="Tsuda M."/>
            <person name="Takaki Y."/>
            <person name="Deguchi S."/>
        </authorList>
    </citation>
    <scope>NUCLEOTIDE SEQUENCE [LARGE SCALE GENOMIC DNA]</scope>
    <source>
        <strain evidence="1 2">GE09</strain>
    </source>
</reference>
<dbReference type="RefSeq" id="WP_236986984.1">
    <property type="nucleotide sequence ID" value="NZ_AP023086.1"/>
</dbReference>
<proteinExistence type="predicted"/>
<organism evidence="1 2">
    <name type="scientific">Marinagarivorans cellulosilyticus</name>
    <dbReference type="NCBI Taxonomy" id="2721545"/>
    <lineage>
        <taxon>Bacteria</taxon>
        <taxon>Pseudomonadati</taxon>
        <taxon>Pseudomonadota</taxon>
        <taxon>Gammaproteobacteria</taxon>
        <taxon>Cellvibrionales</taxon>
        <taxon>Cellvibrionaceae</taxon>
        <taxon>Marinagarivorans</taxon>
    </lineage>
</organism>
<protein>
    <submittedName>
        <fullName evidence="1">Uncharacterized protein</fullName>
    </submittedName>
</protein>
<evidence type="ECO:0000313" key="1">
    <source>
        <dbReference type="EMBL" id="BCD97517.1"/>
    </source>
</evidence>